<gene>
    <name evidence="1" type="ORF">AWN68_04445</name>
</gene>
<sequence>MKHKILLLFLCCYLSSCKSNNEKLLIYQLDLNSLEENIYKDIYLDPSTIKVDGNSPKIKSQDIFKKNIRFTPLETTDESLFGKIDEFILTDSRYIIADRSTNSVLVFFHDGKFDFKIDRSGGGPEEYRSIKYIGFNKAKNTIEILDNTRGIIQRYDANTGIYQSTLKLGFLLKAFTPLDENKYLFFVGSYLFNEDRYGQVDGLGHQLLVAEEVEYNRVRIISQHLPHIPNTEVLNFGARQNLSEGSDNDFLINMVFNDTIYSFSEKGVHPKYVIDYGKWAIPKDLFQNGDIREINRKKSLGQLPYPDIFFETEDYIYTVSSLETANAFTHTLYNKNLKKGFTFGDIDDNMQVAGAIPYSPIGYEGNSLIYVMEPKNAVDKYLEITVGLRKALIADNGKSRPEMSLDEQYAFYLNKYIQENGFNYLDLAKNLDPDDNPVLVFVEPDFNNINDQ</sequence>
<dbReference type="Pfam" id="PF17170">
    <property type="entry name" value="DUF5128"/>
    <property type="match status" value="1"/>
</dbReference>
<dbReference type="EMBL" id="LRDB01000012">
    <property type="protein sequence ID" value="KYG78882.1"/>
    <property type="molecule type" value="Genomic_DNA"/>
</dbReference>
<name>A0A150XJN2_9BACT</name>
<keyword evidence="2" id="KW-1185">Reference proteome</keyword>
<accession>A0A150XJN2</accession>
<proteinExistence type="predicted"/>
<reference evidence="1 2" key="1">
    <citation type="submission" date="2016-01" db="EMBL/GenBank/DDBJ databases">
        <title>Genome sequencing of Roseivirga echinicomitans KMM 6058.</title>
        <authorList>
            <person name="Selvaratnam C."/>
            <person name="Thevarajoo S."/>
            <person name="Goh K.M."/>
            <person name="Ee R."/>
            <person name="Chan K.-G."/>
            <person name="Chong C.S."/>
        </authorList>
    </citation>
    <scope>NUCLEOTIDE SEQUENCE [LARGE SCALE GENOMIC DNA]</scope>
    <source>
        <strain evidence="1 2">KMM 6058</strain>
    </source>
</reference>
<evidence type="ECO:0000313" key="2">
    <source>
        <dbReference type="Proteomes" id="UP000075615"/>
    </source>
</evidence>
<evidence type="ECO:0000313" key="1">
    <source>
        <dbReference type="EMBL" id="KYG78882.1"/>
    </source>
</evidence>
<protein>
    <recommendedName>
        <fullName evidence="3">6-bladed beta-propeller</fullName>
    </recommendedName>
</protein>
<dbReference type="AlphaFoldDB" id="A0A150XJN2"/>
<organism evidence="1 2">
    <name type="scientific">Roseivirga echinicomitans</name>
    <dbReference type="NCBI Taxonomy" id="296218"/>
    <lineage>
        <taxon>Bacteria</taxon>
        <taxon>Pseudomonadati</taxon>
        <taxon>Bacteroidota</taxon>
        <taxon>Cytophagia</taxon>
        <taxon>Cytophagales</taxon>
        <taxon>Roseivirgaceae</taxon>
        <taxon>Roseivirga</taxon>
    </lineage>
</organism>
<comment type="caution">
    <text evidence="1">The sequence shown here is derived from an EMBL/GenBank/DDBJ whole genome shotgun (WGS) entry which is preliminary data.</text>
</comment>
<dbReference type="RefSeq" id="WP_068414755.1">
    <property type="nucleotide sequence ID" value="NZ_LRDB01000012.1"/>
</dbReference>
<dbReference type="OrthoDB" id="832665at2"/>
<evidence type="ECO:0008006" key="3">
    <source>
        <dbReference type="Google" id="ProtNLM"/>
    </source>
</evidence>
<dbReference type="Proteomes" id="UP000075615">
    <property type="component" value="Unassembled WGS sequence"/>
</dbReference>
<dbReference type="STRING" id="296218.AWN68_04445"/>